<dbReference type="Proteomes" id="UP000314294">
    <property type="component" value="Unassembled WGS sequence"/>
</dbReference>
<keyword evidence="1" id="KW-0732">Signal</keyword>
<comment type="caution">
    <text evidence="2">The sequence shown here is derived from an EMBL/GenBank/DDBJ whole genome shotgun (WGS) entry which is preliminary data.</text>
</comment>
<organism evidence="2 3">
    <name type="scientific">Liparis tanakae</name>
    <name type="common">Tanaka's snailfish</name>
    <dbReference type="NCBI Taxonomy" id="230148"/>
    <lineage>
        <taxon>Eukaryota</taxon>
        <taxon>Metazoa</taxon>
        <taxon>Chordata</taxon>
        <taxon>Craniata</taxon>
        <taxon>Vertebrata</taxon>
        <taxon>Euteleostomi</taxon>
        <taxon>Actinopterygii</taxon>
        <taxon>Neopterygii</taxon>
        <taxon>Teleostei</taxon>
        <taxon>Neoteleostei</taxon>
        <taxon>Acanthomorphata</taxon>
        <taxon>Eupercaria</taxon>
        <taxon>Perciformes</taxon>
        <taxon>Cottioidei</taxon>
        <taxon>Cottales</taxon>
        <taxon>Liparidae</taxon>
        <taxon>Liparis</taxon>
    </lineage>
</organism>
<feature type="signal peptide" evidence="1">
    <location>
        <begin position="1"/>
        <end position="19"/>
    </location>
</feature>
<evidence type="ECO:0000256" key="1">
    <source>
        <dbReference type="SAM" id="SignalP"/>
    </source>
</evidence>
<evidence type="ECO:0000313" key="2">
    <source>
        <dbReference type="EMBL" id="TNN46690.1"/>
    </source>
</evidence>
<protein>
    <submittedName>
        <fullName evidence="2">Uncharacterized protein</fullName>
    </submittedName>
</protein>
<feature type="chain" id="PRO_5021357170" evidence="1">
    <location>
        <begin position="20"/>
        <end position="137"/>
    </location>
</feature>
<reference evidence="2 3" key="1">
    <citation type="submission" date="2019-03" db="EMBL/GenBank/DDBJ databases">
        <title>First draft genome of Liparis tanakae, snailfish: a comprehensive survey of snailfish specific genes.</title>
        <authorList>
            <person name="Kim W."/>
            <person name="Song I."/>
            <person name="Jeong J.-H."/>
            <person name="Kim D."/>
            <person name="Kim S."/>
            <person name="Ryu S."/>
            <person name="Song J.Y."/>
            <person name="Lee S.K."/>
        </authorList>
    </citation>
    <scope>NUCLEOTIDE SEQUENCE [LARGE SCALE GENOMIC DNA]</scope>
    <source>
        <tissue evidence="2">Muscle</tissue>
    </source>
</reference>
<evidence type="ECO:0000313" key="3">
    <source>
        <dbReference type="Proteomes" id="UP000314294"/>
    </source>
</evidence>
<keyword evidence="3" id="KW-1185">Reference proteome</keyword>
<dbReference type="EMBL" id="SRLO01000778">
    <property type="protein sequence ID" value="TNN46690.1"/>
    <property type="molecule type" value="Genomic_DNA"/>
</dbReference>
<accession>A0A4Z2G0K1</accession>
<sequence length="137" mass="14932">MFYCLWLLVSSLVVGSCSSSRMKLSLEDKVDELLHPGGPRVQAHLLPVGQSSSGTTTTGVKDYNSHSAVQAGEAAAQLKRMRLMSLRGTQRESGHYVCCAPRHESNYKDLELKKPSPVLICAPTPHLKIPSSKDITI</sequence>
<proteinExistence type="predicted"/>
<name>A0A4Z2G0K1_9TELE</name>
<gene>
    <name evidence="2" type="ORF">EYF80_043098</name>
</gene>
<dbReference type="AlphaFoldDB" id="A0A4Z2G0K1"/>